<dbReference type="PANTHER" id="PTHR23350:SF0">
    <property type="entry name" value="PEROXISOME BIOGENESIS FACTOR 10"/>
    <property type="match status" value="1"/>
</dbReference>
<evidence type="ECO:0000256" key="15">
    <source>
        <dbReference type="ARBA" id="ARBA00022989"/>
    </source>
</evidence>
<dbReference type="SMART" id="SM00184">
    <property type="entry name" value="RING"/>
    <property type="match status" value="1"/>
</dbReference>
<dbReference type="InterPro" id="IPR017907">
    <property type="entry name" value="Znf_RING_CS"/>
</dbReference>
<comment type="subcellular location">
    <subcellularLocation>
        <location evidence="2">Peroxisome membrane</location>
        <topology evidence="2">Multi-pass membrane protein</topology>
    </subcellularLocation>
</comment>
<evidence type="ECO:0000256" key="4">
    <source>
        <dbReference type="ARBA" id="ARBA00008704"/>
    </source>
</evidence>
<keyword evidence="14" id="KW-0653">Protein transport</keyword>
<dbReference type="OrthoDB" id="6270329at2759"/>
<reference evidence="21" key="1">
    <citation type="journal article" date="2021" name="Open Biol.">
        <title>Shared evolutionary footprints suggest mitochondrial oxidative damage underlies multiple complex I losses in fungi.</title>
        <authorList>
            <person name="Schikora-Tamarit M.A."/>
            <person name="Marcet-Houben M."/>
            <person name="Nosek J."/>
            <person name="Gabaldon T."/>
        </authorList>
    </citation>
    <scope>NUCLEOTIDE SEQUENCE</scope>
    <source>
        <strain evidence="21">CBS6341</strain>
    </source>
</reference>
<protein>
    <recommendedName>
        <fullName evidence="5">RING-type E3 ubiquitin transferase</fullName>
        <ecNumber evidence="5">2.3.2.27</ecNumber>
    </recommendedName>
    <alternativeName>
        <fullName evidence="18">Peroxin-10</fullName>
    </alternativeName>
</protein>
<dbReference type="Proteomes" id="UP000769528">
    <property type="component" value="Unassembled WGS sequence"/>
</dbReference>
<dbReference type="GO" id="GO:0061630">
    <property type="term" value="F:ubiquitin protein ligase activity"/>
    <property type="evidence" value="ECO:0007669"/>
    <property type="project" value="UniProtKB-EC"/>
</dbReference>
<comment type="catalytic activity">
    <reaction evidence="1">
        <text>S-ubiquitinyl-[E2 ubiquitin-conjugating enzyme]-L-cysteine + [acceptor protein]-L-lysine = [E2 ubiquitin-conjugating enzyme]-L-cysteine + N(6)-ubiquitinyl-[acceptor protein]-L-lysine.</text>
        <dbReference type="EC" id="2.3.2.27"/>
    </reaction>
</comment>
<evidence type="ECO:0000256" key="17">
    <source>
        <dbReference type="ARBA" id="ARBA00023140"/>
    </source>
</evidence>
<keyword evidence="7" id="KW-0962">Peroxisome biogenesis</keyword>
<evidence type="ECO:0000256" key="2">
    <source>
        <dbReference type="ARBA" id="ARBA00004585"/>
    </source>
</evidence>
<sequence>MQYKPGGIAHQKDSYFESEIRSKLQEAIQVFTGQRFIHTHPEELTVLAKALYLSVTTLLGSRTLGEEYADLFYVSRNGRSIPKLAQRIGFIISYTILPYFITRILRKLFGPKYVNDGEANDNKAKSWRSVIAGASYTAVLDSIMNIHLALFYLKGSYYSFSKRIFGMRYAFGHSLNKNEGVSNGGYEFLGGLILAQLIFKGFKLMTEIYSPQDEEEFSEKEIKRTGRLTSIPNHHSETIDLSNPKLLPYIPEQSRQCMLCLSPMKDPSCASCGHFFCWSCIADWARENPECPLCRQSLSEQSLLPLR</sequence>
<comment type="pathway">
    <text evidence="3">Protein modification; protein ubiquitination.</text>
</comment>
<dbReference type="GO" id="GO:0008270">
    <property type="term" value="F:zinc ion binding"/>
    <property type="evidence" value="ECO:0007669"/>
    <property type="project" value="UniProtKB-KW"/>
</dbReference>
<dbReference type="GO" id="GO:0016562">
    <property type="term" value="P:protein import into peroxisome matrix, receptor recycling"/>
    <property type="evidence" value="ECO:0007669"/>
    <property type="project" value="UniProtKB-ARBA"/>
</dbReference>
<keyword evidence="11 19" id="KW-0863">Zinc-finger</keyword>
<dbReference type="PROSITE" id="PS00518">
    <property type="entry name" value="ZF_RING_1"/>
    <property type="match status" value="1"/>
</dbReference>
<dbReference type="InterPro" id="IPR001841">
    <property type="entry name" value="Znf_RING"/>
</dbReference>
<keyword evidence="16" id="KW-0472">Membrane</keyword>
<evidence type="ECO:0000256" key="9">
    <source>
        <dbReference type="ARBA" id="ARBA00022692"/>
    </source>
</evidence>
<evidence type="ECO:0000256" key="12">
    <source>
        <dbReference type="ARBA" id="ARBA00022786"/>
    </source>
</evidence>
<dbReference type="InterPro" id="IPR025654">
    <property type="entry name" value="PEX2/10"/>
</dbReference>
<dbReference type="InterPro" id="IPR013083">
    <property type="entry name" value="Znf_RING/FYVE/PHD"/>
</dbReference>
<name>A0A9P8TBG2_9ASCO</name>
<keyword evidence="15" id="KW-1133">Transmembrane helix</keyword>
<evidence type="ECO:0000256" key="11">
    <source>
        <dbReference type="ARBA" id="ARBA00022771"/>
    </source>
</evidence>
<evidence type="ECO:0000256" key="8">
    <source>
        <dbReference type="ARBA" id="ARBA00022679"/>
    </source>
</evidence>
<dbReference type="EC" id="2.3.2.27" evidence="5"/>
<keyword evidence="22" id="KW-1185">Reference proteome</keyword>
<gene>
    <name evidence="21" type="ORF">WICMUC_004441</name>
</gene>
<keyword evidence="13" id="KW-0862">Zinc</keyword>
<evidence type="ECO:0000256" key="13">
    <source>
        <dbReference type="ARBA" id="ARBA00022833"/>
    </source>
</evidence>
<dbReference type="InterPro" id="IPR006845">
    <property type="entry name" value="Pex_N"/>
</dbReference>
<dbReference type="Pfam" id="PF13639">
    <property type="entry name" value="zf-RING_2"/>
    <property type="match status" value="1"/>
</dbReference>
<keyword evidence="8" id="KW-0808">Transferase</keyword>
<keyword evidence="9" id="KW-0812">Transmembrane</keyword>
<evidence type="ECO:0000256" key="19">
    <source>
        <dbReference type="PROSITE-ProRule" id="PRU00175"/>
    </source>
</evidence>
<dbReference type="PROSITE" id="PS50089">
    <property type="entry name" value="ZF_RING_2"/>
    <property type="match status" value="1"/>
</dbReference>
<evidence type="ECO:0000256" key="14">
    <source>
        <dbReference type="ARBA" id="ARBA00022927"/>
    </source>
</evidence>
<keyword evidence="10" id="KW-0479">Metal-binding</keyword>
<organism evidence="21 22">
    <name type="scientific">Wickerhamomyces mucosus</name>
    <dbReference type="NCBI Taxonomy" id="1378264"/>
    <lineage>
        <taxon>Eukaryota</taxon>
        <taxon>Fungi</taxon>
        <taxon>Dikarya</taxon>
        <taxon>Ascomycota</taxon>
        <taxon>Saccharomycotina</taxon>
        <taxon>Saccharomycetes</taxon>
        <taxon>Phaffomycetales</taxon>
        <taxon>Wickerhamomycetaceae</taxon>
        <taxon>Wickerhamomyces</taxon>
    </lineage>
</organism>
<accession>A0A9P8TBG2</accession>
<evidence type="ECO:0000256" key="3">
    <source>
        <dbReference type="ARBA" id="ARBA00004906"/>
    </source>
</evidence>
<dbReference type="AlphaFoldDB" id="A0A9P8TBG2"/>
<evidence type="ECO:0000256" key="7">
    <source>
        <dbReference type="ARBA" id="ARBA00022593"/>
    </source>
</evidence>
<evidence type="ECO:0000313" key="21">
    <source>
        <dbReference type="EMBL" id="KAH3672126.1"/>
    </source>
</evidence>
<evidence type="ECO:0000256" key="6">
    <source>
        <dbReference type="ARBA" id="ARBA00022448"/>
    </source>
</evidence>
<comment type="caution">
    <text evidence="21">The sequence shown here is derived from an EMBL/GenBank/DDBJ whole genome shotgun (WGS) entry which is preliminary data.</text>
</comment>
<dbReference type="EMBL" id="JAEUBF010001205">
    <property type="protein sequence ID" value="KAH3672126.1"/>
    <property type="molecule type" value="Genomic_DNA"/>
</dbReference>
<dbReference type="Gene3D" id="3.30.40.10">
    <property type="entry name" value="Zinc/RING finger domain, C3HC4 (zinc finger)"/>
    <property type="match status" value="1"/>
</dbReference>
<evidence type="ECO:0000256" key="5">
    <source>
        <dbReference type="ARBA" id="ARBA00012483"/>
    </source>
</evidence>
<evidence type="ECO:0000256" key="18">
    <source>
        <dbReference type="ARBA" id="ARBA00041230"/>
    </source>
</evidence>
<evidence type="ECO:0000256" key="16">
    <source>
        <dbReference type="ARBA" id="ARBA00023136"/>
    </source>
</evidence>
<dbReference type="GO" id="GO:0016567">
    <property type="term" value="P:protein ubiquitination"/>
    <property type="evidence" value="ECO:0007669"/>
    <property type="project" value="UniProtKB-ARBA"/>
</dbReference>
<evidence type="ECO:0000259" key="20">
    <source>
        <dbReference type="PROSITE" id="PS50089"/>
    </source>
</evidence>
<evidence type="ECO:0000313" key="22">
    <source>
        <dbReference type="Proteomes" id="UP000769528"/>
    </source>
</evidence>
<keyword evidence="6" id="KW-0813">Transport</keyword>
<keyword evidence="17" id="KW-0576">Peroxisome</keyword>
<dbReference type="Pfam" id="PF04757">
    <property type="entry name" value="Pex2_Pex12"/>
    <property type="match status" value="1"/>
</dbReference>
<dbReference type="PANTHER" id="PTHR23350">
    <property type="entry name" value="PEROXISOME ASSEMBLY PROTEIN 10"/>
    <property type="match status" value="1"/>
</dbReference>
<dbReference type="SUPFAM" id="SSF57850">
    <property type="entry name" value="RING/U-box"/>
    <property type="match status" value="1"/>
</dbReference>
<reference evidence="21" key="2">
    <citation type="submission" date="2021-01" db="EMBL/GenBank/DDBJ databases">
        <authorList>
            <person name="Schikora-Tamarit M.A."/>
        </authorList>
    </citation>
    <scope>NUCLEOTIDE SEQUENCE</scope>
    <source>
        <strain evidence="21">CBS6341</strain>
    </source>
</reference>
<evidence type="ECO:0000256" key="1">
    <source>
        <dbReference type="ARBA" id="ARBA00000900"/>
    </source>
</evidence>
<dbReference type="CDD" id="cd16527">
    <property type="entry name" value="RING-HC_PEX10"/>
    <property type="match status" value="1"/>
</dbReference>
<dbReference type="GO" id="GO:0005778">
    <property type="term" value="C:peroxisomal membrane"/>
    <property type="evidence" value="ECO:0007669"/>
    <property type="project" value="UniProtKB-SubCell"/>
</dbReference>
<feature type="domain" description="RING-type" evidence="20">
    <location>
        <begin position="257"/>
        <end position="295"/>
    </location>
</feature>
<proteinExistence type="inferred from homology"/>
<evidence type="ECO:0000256" key="10">
    <source>
        <dbReference type="ARBA" id="ARBA00022723"/>
    </source>
</evidence>
<comment type="similarity">
    <text evidence="4">Belongs to the pex2/pex10/pex12 family.</text>
</comment>
<keyword evidence="12" id="KW-0833">Ubl conjugation pathway</keyword>